<sequence length="460" mass="50200">MPRLPLIILTLLLLILVPASLVFAQPLDRESLLEIFPETPDPQGPVSRGAFAAMLVEAAGLPLAVDSALPAGDVEPGSWYLPALSTLKQQGIMTGYADGTLRPVQPVTRVEAAVMVARTLGLTGTLYRPEVKSPLQPAHWGAIPYNWLIDQGLLTGELDPAEQVTVGEAADLLARVFGSDPRAMEVVKKSQQAAARARTMAMEATLDLAVKPRADMAAQVPALKMSGQMEMKMILPGTWYMNGRFRFEPVNSGNAGGELPAMEMEQYYVDGQLYMKVTDPATGKAEWVKMSMPELEGMMREQMQMGAGGIPEDLLSAFHYHVLGTTQKNGETVYELGYYGRIDDLAAFFQLYLPASMRSQLSGPEFEKALDAVARMVRSISLWGKDYIGTDDYLTRGGEAFVVVALNNKFGEESIPVELVEMRVQVNRCDYGEVKIELPAEAKEARELPAPGQDNILSGN</sequence>
<evidence type="ECO:0000256" key="1">
    <source>
        <dbReference type="ARBA" id="ARBA00022737"/>
    </source>
</evidence>
<feature type="domain" description="SLH" evidence="2">
    <location>
        <begin position="67"/>
        <end position="130"/>
    </location>
</feature>
<evidence type="ECO:0000313" key="3">
    <source>
        <dbReference type="EMBL" id="SHE81211.1"/>
    </source>
</evidence>
<dbReference type="Pfam" id="PF20316">
    <property type="entry name" value="DUF6612"/>
    <property type="match status" value="1"/>
</dbReference>
<gene>
    <name evidence="3" type="ORF">SAMN02745218_00842</name>
</gene>
<keyword evidence="1" id="KW-0677">Repeat</keyword>
<evidence type="ECO:0000313" key="4">
    <source>
        <dbReference type="Proteomes" id="UP000184196"/>
    </source>
</evidence>
<dbReference type="EMBL" id="FQUW01000009">
    <property type="protein sequence ID" value="SHE81211.1"/>
    <property type="molecule type" value="Genomic_DNA"/>
</dbReference>
<dbReference type="InterPro" id="IPR001119">
    <property type="entry name" value="SLH_dom"/>
</dbReference>
<accession>A0A1M4WIU0</accession>
<dbReference type="Gene3D" id="2.50.20.20">
    <property type="match status" value="1"/>
</dbReference>
<proteinExistence type="predicted"/>
<dbReference type="PROSITE" id="PS51272">
    <property type="entry name" value="SLH"/>
    <property type="match status" value="1"/>
</dbReference>
<evidence type="ECO:0000259" key="2">
    <source>
        <dbReference type="PROSITE" id="PS51272"/>
    </source>
</evidence>
<dbReference type="InterPro" id="IPR046720">
    <property type="entry name" value="DUF6612"/>
</dbReference>
<organism evidence="3 4">
    <name type="scientific">Desulfofundulus australicus DSM 11792</name>
    <dbReference type="NCBI Taxonomy" id="1121425"/>
    <lineage>
        <taxon>Bacteria</taxon>
        <taxon>Bacillati</taxon>
        <taxon>Bacillota</taxon>
        <taxon>Clostridia</taxon>
        <taxon>Eubacteriales</taxon>
        <taxon>Peptococcaceae</taxon>
        <taxon>Desulfofundulus</taxon>
    </lineage>
</organism>
<dbReference type="Pfam" id="PF00395">
    <property type="entry name" value="SLH"/>
    <property type="match status" value="1"/>
</dbReference>
<dbReference type="AlphaFoldDB" id="A0A1M4WIU0"/>
<dbReference type="OrthoDB" id="1957331at2"/>
<protein>
    <submittedName>
        <fullName evidence="3">S-layer homology domain-containing protein</fullName>
    </submittedName>
</protein>
<name>A0A1M4WIU0_9FIRM</name>
<keyword evidence="4" id="KW-1185">Reference proteome</keyword>
<dbReference type="RefSeq" id="WP_073163434.1">
    <property type="nucleotide sequence ID" value="NZ_FQUW01000009.1"/>
</dbReference>
<dbReference type="Proteomes" id="UP000184196">
    <property type="component" value="Unassembled WGS sequence"/>
</dbReference>
<reference evidence="4" key="1">
    <citation type="submission" date="2016-11" db="EMBL/GenBank/DDBJ databases">
        <authorList>
            <person name="Varghese N."/>
            <person name="Submissions S."/>
        </authorList>
    </citation>
    <scope>NUCLEOTIDE SEQUENCE [LARGE SCALE GENOMIC DNA]</scope>
    <source>
        <strain evidence="4">DSM 11792</strain>
    </source>
</reference>